<dbReference type="Proteomes" id="UP000680045">
    <property type="component" value="Unassembled WGS sequence"/>
</dbReference>
<gene>
    <name evidence="1" type="ORF">KEH51_00995</name>
</gene>
<organism evidence="1 2">
    <name type="scientific">Peribacillus frigoritolerans</name>
    <dbReference type="NCBI Taxonomy" id="450367"/>
    <lineage>
        <taxon>Bacteria</taxon>
        <taxon>Bacillati</taxon>
        <taxon>Bacillota</taxon>
        <taxon>Bacilli</taxon>
        <taxon>Bacillales</taxon>
        <taxon>Bacillaceae</taxon>
        <taxon>Peribacillus</taxon>
    </lineage>
</organism>
<evidence type="ECO:0000313" key="2">
    <source>
        <dbReference type="Proteomes" id="UP000680045"/>
    </source>
</evidence>
<evidence type="ECO:0000313" key="1">
    <source>
        <dbReference type="EMBL" id="MBR8643854.1"/>
    </source>
</evidence>
<dbReference type="EMBL" id="JAGTPW010000001">
    <property type="protein sequence ID" value="MBR8643854.1"/>
    <property type="molecule type" value="Genomic_DNA"/>
</dbReference>
<protein>
    <submittedName>
        <fullName evidence="1">Uncharacterized protein</fullName>
    </submittedName>
</protein>
<proteinExistence type="predicted"/>
<comment type="caution">
    <text evidence="1">The sequence shown here is derived from an EMBL/GenBank/DDBJ whole genome shotgun (WGS) entry which is preliminary data.</text>
</comment>
<dbReference type="AlphaFoldDB" id="A0A941FH34"/>
<sequence>MVSLLRDRWDQLMFYRNDMYIAGITSEILYKMFEEANEYEYVYYKFDQQYDEFFLSLENIFSHYENDLIKSKPKFIRLNNAMLSWLRSLPRYTQTTSKLNENILWLKEIIRKSEINPQETFRKLYERYNNNIDVLLIEKKEIEVAYMEFKKFLCHEVFKIVDVVSIDQLLSWAHDNNAEVKKKNKFVKSIMNLDQLENWIEEFAYSYLGIELFNWSDITTEMFLRQIRSDFQDTSIHNLNTGNRIEIQYNGIVKTLNKVSLSTKSETIYKNVERMIRNAGRNVPKEEVEYLVYSLFDQFVE</sequence>
<name>A0A941FH34_9BACI</name>
<reference evidence="1" key="1">
    <citation type="submission" date="2021-04" db="EMBL/GenBank/DDBJ databases">
        <title>Whole genome sequencing of Enterococci isolates from hospitalized patients.</title>
        <authorList>
            <person name="Ogoti B.M."/>
            <person name="Onyambu F.G."/>
        </authorList>
    </citation>
    <scope>NUCLEOTIDE SEQUENCE</scope>
    <source>
        <strain evidence="1">242</strain>
    </source>
</reference>
<accession>A0A941FH34</accession>